<dbReference type="EMBL" id="SNRY01000043">
    <property type="protein sequence ID" value="KAA6349646.1"/>
    <property type="molecule type" value="Genomic_DNA"/>
</dbReference>
<comment type="caution">
    <text evidence="2">The sequence shown here is derived from an EMBL/GenBank/DDBJ whole genome shotgun (WGS) entry which is preliminary data.</text>
</comment>
<reference evidence="2" key="1">
    <citation type="submission" date="2019-03" db="EMBL/GenBank/DDBJ databases">
        <title>Single cell metagenomics reveals metabolic interactions within the superorganism composed of flagellate Streblomastix strix and complex community of Bacteroidetes bacteria on its surface.</title>
        <authorList>
            <person name="Treitli S.C."/>
            <person name="Kolisko M."/>
            <person name="Husnik F."/>
            <person name="Keeling P."/>
            <person name="Hampl V."/>
        </authorList>
    </citation>
    <scope>NUCLEOTIDE SEQUENCE</scope>
    <source>
        <strain evidence="2">STM</strain>
    </source>
</reference>
<dbReference type="Pfam" id="PF13551">
    <property type="entry name" value="HTH_29"/>
    <property type="match status" value="1"/>
</dbReference>
<dbReference type="AlphaFoldDB" id="A0A5J4STZ0"/>
<protein>
    <submittedName>
        <fullName evidence="2">Uncharacterized protein</fullName>
    </submittedName>
</protein>
<accession>A0A5J4STZ0</accession>
<feature type="compositionally biased region" description="Polar residues" evidence="1">
    <location>
        <begin position="136"/>
        <end position="146"/>
    </location>
</feature>
<name>A0A5J4STZ0_9ZZZZ</name>
<evidence type="ECO:0000313" key="2">
    <source>
        <dbReference type="EMBL" id="KAA6349646.1"/>
    </source>
</evidence>
<evidence type="ECO:0000256" key="1">
    <source>
        <dbReference type="SAM" id="MobiDB-lite"/>
    </source>
</evidence>
<sequence>MNVETKLIKSRLGLLGLAEELGNVSLACKYLGYSRDTFYHYKELFGEGGEAALKDINCRVPNVKNRIDPLIEKQDCYGKSPIRTWNETLYLAKNKLLNNQYQNFIPLPLSGQEETGSAGEQPVSNNLIDWNGQGGQNSPYNQNSIPRNDGLENSNRRI</sequence>
<feature type="region of interest" description="Disordered" evidence="1">
    <location>
        <begin position="112"/>
        <end position="158"/>
    </location>
</feature>
<proteinExistence type="predicted"/>
<gene>
    <name evidence="2" type="ORF">EZS27_002974</name>
</gene>
<organism evidence="2">
    <name type="scientific">termite gut metagenome</name>
    <dbReference type="NCBI Taxonomy" id="433724"/>
    <lineage>
        <taxon>unclassified sequences</taxon>
        <taxon>metagenomes</taxon>
        <taxon>organismal metagenomes</taxon>
    </lineage>
</organism>